<dbReference type="PROSITE" id="PS00086">
    <property type="entry name" value="CYTOCHROME_P450"/>
    <property type="match status" value="1"/>
</dbReference>
<dbReference type="SUPFAM" id="SSF48264">
    <property type="entry name" value="Cytochrome P450"/>
    <property type="match status" value="1"/>
</dbReference>
<dbReference type="Pfam" id="PF00067">
    <property type="entry name" value="p450"/>
    <property type="match status" value="1"/>
</dbReference>
<comment type="caution">
    <text evidence="3">The sequence shown here is derived from an EMBL/GenBank/DDBJ whole genome shotgun (WGS) entry which is preliminary data.</text>
</comment>
<evidence type="ECO:0000256" key="2">
    <source>
        <dbReference type="RuleBase" id="RU000461"/>
    </source>
</evidence>
<organism evidence="3 4">
    <name type="scientific">Undibacterium baiyunense</name>
    <dbReference type="NCBI Taxonomy" id="2828731"/>
    <lineage>
        <taxon>Bacteria</taxon>
        <taxon>Pseudomonadati</taxon>
        <taxon>Pseudomonadota</taxon>
        <taxon>Betaproteobacteria</taxon>
        <taxon>Burkholderiales</taxon>
        <taxon>Oxalobacteraceae</taxon>
        <taxon>Undibacterium</taxon>
    </lineage>
</organism>
<keyword evidence="2" id="KW-0503">Monooxygenase</keyword>
<dbReference type="AlphaFoldDB" id="A0A941DI96"/>
<dbReference type="InterPro" id="IPR036396">
    <property type="entry name" value="Cyt_P450_sf"/>
</dbReference>
<dbReference type="InterPro" id="IPR001128">
    <property type="entry name" value="Cyt_P450"/>
</dbReference>
<dbReference type="InterPro" id="IPR017972">
    <property type="entry name" value="Cyt_P450_CS"/>
</dbReference>
<dbReference type="CDD" id="cd20612">
    <property type="entry name" value="CYP_LDS-like_C"/>
    <property type="match status" value="1"/>
</dbReference>
<name>A0A941DI96_9BURK</name>
<dbReference type="PANTHER" id="PTHR46696:SF1">
    <property type="entry name" value="CYTOCHROME P450 YJIB-RELATED"/>
    <property type="match status" value="1"/>
</dbReference>
<dbReference type="GO" id="GO:0005506">
    <property type="term" value="F:iron ion binding"/>
    <property type="evidence" value="ECO:0007669"/>
    <property type="project" value="InterPro"/>
</dbReference>
<dbReference type="EMBL" id="JAGSPM010000004">
    <property type="protein sequence ID" value="MBR7746727.1"/>
    <property type="molecule type" value="Genomic_DNA"/>
</dbReference>
<accession>A0A941DI96</accession>
<keyword evidence="2" id="KW-0560">Oxidoreductase</keyword>
<dbReference type="GO" id="GO:0004497">
    <property type="term" value="F:monooxygenase activity"/>
    <property type="evidence" value="ECO:0007669"/>
    <property type="project" value="UniProtKB-KW"/>
</dbReference>
<evidence type="ECO:0000256" key="1">
    <source>
        <dbReference type="ARBA" id="ARBA00010617"/>
    </source>
</evidence>
<comment type="similarity">
    <text evidence="1 2">Belongs to the cytochrome P450 family.</text>
</comment>
<dbReference type="Gene3D" id="1.10.630.10">
    <property type="entry name" value="Cytochrome P450"/>
    <property type="match status" value="1"/>
</dbReference>
<proteinExistence type="inferred from homology"/>
<evidence type="ECO:0000313" key="4">
    <source>
        <dbReference type="Proteomes" id="UP000680158"/>
    </source>
</evidence>
<dbReference type="RefSeq" id="WP_212684026.1">
    <property type="nucleotide sequence ID" value="NZ_JAGSPM010000004.1"/>
</dbReference>
<keyword evidence="4" id="KW-1185">Reference proteome</keyword>
<evidence type="ECO:0000313" key="3">
    <source>
        <dbReference type="EMBL" id="MBR7746727.1"/>
    </source>
</evidence>
<protein>
    <submittedName>
        <fullName evidence="3">Cytochrome P450</fullName>
    </submittedName>
</protein>
<gene>
    <name evidence="3" type="ORF">KDM92_09045</name>
</gene>
<keyword evidence="2" id="KW-0349">Heme</keyword>
<keyword evidence="2" id="KW-0479">Metal-binding</keyword>
<reference evidence="3 4" key="1">
    <citation type="submission" date="2021-04" db="EMBL/GenBank/DDBJ databases">
        <title>novel species isolated from subtropical streams in China.</title>
        <authorList>
            <person name="Lu H."/>
        </authorList>
    </citation>
    <scope>NUCLEOTIDE SEQUENCE [LARGE SCALE GENOMIC DNA]</scope>
    <source>
        <strain evidence="3 4">BYS107W</strain>
    </source>
</reference>
<dbReference type="GO" id="GO:0020037">
    <property type="term" value="F:heme binding"/>
    <property type="evidence" value="ECO:0007669"/>
    <property type="project" value="InterPro"/>
</dbReference>
<dbReference type="GO" id="GO:0016705">
    <property type="term" value="F:oxidoreductase activity, acting on paired donors, with incorporation or reduction of molecular oxygen"/>
    <property type="evidence" value="ECO:0007669"/>
    <property type="project" value="InterPro"/>
</dbReference>
<dbReference type="Proteomes" id="UP000680158">
    <property type="component" value="Unassembled WGS sequence"/>
</dbReference>
<sequence length="408" mass="45450">MDIATKIKTWAGNNLPLIFAILRFIKPNLVLKEFALITRFSDVQEALSRPNALGVTYAEKMEKITAGSNFFLGMNDTPQYTRDVSNMRLVIRRDDLAQIVAPMVERFAEQLVNKTAGQIEMVSQLSSIVPCQFSAAYLGVAGPSQIELFDWTSSMFAYLFYPNNPAEVDQAALANSVKTCAYLDQLIAQRKLALTQNTASNQISDDVLSRCLQLQASGTPGMSDLEIRNNLIGIIIGLMPTTSKCAVLVIDYLLDHPALLAEAQAAALQDDNEKLRKFVLEALRFNSFGAGIFRIANEDYVIASGSLRAKKIKKGTKVLVALQSAMLDGRALDDPKSFRLDRPDYHYMHFGYGMHTCFGQYINMVQIPMIIKALLRKKNLRRVPGDDGKVRYQNSFPTSLHLSFDQVS</sequence>
<keyword evidence="2" id="KW-0408">Iron</keyword>
<dbReference type="PANTHER" id="PTHR46696">
    <property type="entry name" value="P450, PUTATIVE (EUROFUNG)-RELATED"/>
    <property type="match status" value="1"/>
</dbReference>